<evidence type="ECO:0000313" key="1">
    <source>
        <dbReference type="EMBL" id="OCL09435.1"/>
    </source>
</evidence>
<accession>A0A8E2F360</accession>
<keyword evidence="2" id="KW-1185">Reference proteome</keyword>
<protein>
    <submittedName>
        <fullName evidence="1">Uncharacterized protein</fullName>
    </submittedName>
</protein>
<dbReference type="EMBL" id="KV749444">
    <property type="protein sequence ID" value="OCL09435.1"/>
    <property type="molecule type" value="Genomic_DNA"/>
</dbReference>
<organism evidence="1 2">
    <name type="scientific">Glonium stellatum</name>
    <dbReference type="NCBI Taxonomy" id="574774"/>
    <lineage>
        <taxon>Eukaryota</taxon>
        <taxon>Fungi</taxon>
        <taxon>Dikarya</taxon>
        <taxon>Ascomycota</taxon>
        <taxon>Pezizomycotina</taxon>
        <taxon>Dothideomycetes</taxon>
        <taxon>Pleosporomycetidae</taxon>
        <taxon>Gloniales</taxon>
        <taxon>Gloniaceae</taxon>
        <taxon>Glonium</taxon>
    </lineage>
</organism>
<sequence length="94" mass="9618">MPARVYWAFSTAWDGSSARHAYACGTYAGRTVFGILAGGPAVENAWSCCGGRKNVLSISQGLQVLLGVEVALQARGVKAEEGVDVGGVGDAGDE</sequence>
<dbReference type="AlphaFoldDB" id="A0A8E2F360"/>
<reference evidence="1 2" key="1">
    <citation type="journal article" date="2016" name="Nat. Commun.">
        <title>Ectomycorrhizal ecology is imprinted in the genome of the dominant symbiotic fungus Cenococcum geophilum.</title>
        <authorList>
            <consortium name="DOE Joint Genome Institute"/>
            <person name="Peter M."/>
            <person name="Kohler A."/>
            <person name="Ohm R.A."/>
            <person name="Kuo A."/>
            <person name="Krutzmann J."/>
            <person name="Morin E."/>
            <person name="Arend M."/>
            <person name="Barry K.W."/>
            <person name="Binder M."/>
            <person name="Choi C."/>
            <person name="Clum A."/>
            <person name="Copeland A."/>
            <person name="Grisel N."/>
            <person name="Haridas S."/>
            <person name="Kipfer T."/>
            <person name="LaButti K."/>
            <person name="Lindquist E."/>
            <person name="Lipzen A."/>
            <person name="Maire R."/>
            <person name="Meier B."/>
            <person name="Mihaltcheva S."/>
            <person name="Molinier V."/>
            <person name="Murat C."/>
            <person name="Poggeler S."/>
            <person name="Quandt C.A."/>
            <person name="Sperisen C."/>
            <person name="Tritt A."/>
            <person name="Tisserant E."/>
            <person name="Crous P.W."/>
            <person name="Henrissat B."/>
            <person name="Nehls U."/>
            <person name="Egli S."/>
            <person name="Spatafora J.W."/>
            <person name="Grigoriev I.V."/>
            <person name="Martin F.M."/>
        </authorList>
    </citation>
    <scope>NUCLEOTIDE SEQUENCE [LARGE SCALE GENOMIC DNA]</scope>
    <source>
        <strain evidence="1 2">CBS 207.34</strain>
    </source>
</reference>
<evidence type="ECO:0000313" key="2">
    <source>
        <dbReference type="Proteomes" id="UP000250140"/>
    </source>
</evidence>
<dbReference type="Proteomes" id="UP000250140">
    <property type="component" value="Unassembled WGS sequence"/>
</dbReference>
<name>A0A8E2F360_9PEZI</name>
<gene>
    <name evidence="1" type="ORF">AOQ84DRAFT_375844</name>
</gene>
<proteinExistence type="predicted"/>